<organism evidence="3 4">
    <name type="scientific">Pseudaquabacterium rugosum</name>
    <dbReference type="NCBI Taxonomy" id="2984194"/>
    <lineage>
        <taxon>Bacteria</taxon>
        <taxon>Pseudomonadati</taxon>
        <taxon>Pseudomonadota</taxon>
        <taxon>Betaproteobacteria</taxon>
        <taxon>Burkholderiales</taxon>
        <taxon>Sphaerotilaceae</taxon>
        <taxon>Pseudaquabacterium</taxon>
    </lineage>
</organism>
<dbReference type="InterPro" id="IPR020568">
    <property type="entry name" value="Ribosomal_Su5_D2-typ_SF"/>
</dbReference>
<evidence type="ECO:0000256" key="1">
    <source>
        <dbReference type="ARBA" id="ARBA00023239"/>
    </source>
</evidence>
<sequence length="169" mass="17685">MAKIDRMMVGESLVGDGNEVAHIDLIIGPRGTPAESAFANALVNNKDGFTALLAVVAPNLMCKPATVMFNKVTIKGAKQAVQMFGPAQRGVAMAVADSVEDGTIPADEADNLFVSVGVFIHWLAEDDKKIQDYNYRATKEALARAVGNSPTAAEVVAKKGSSAHPFAAG</sequence>
<evidence type="ECO:0000259" key="2">
    <source>
        <dbReference type="Pfam" id="PF08714"/>
    </source>
</evidence>
<name>A0ABU9B657_9BURK</name>
<protein>
    <submittedName>
        <fullName evidence="3">Formaldehyde-activating enzyme</fullName>
    </submittedName>
</protein>
<dbReference type="RefSeq" id="WP_341373131.1">
    <property type="nucleotide sequence ID" value="NZ_JBBUTF010000004.1"/>
</dbReference>
<keyword evidence="4" id="KW-1185">Reference proteome</keyword>
<proteinExistence type="predicted"/>
<dbReference type="EMBL" id="JBBUTF010000004">
    <property type="protein sequence ID" value="MEK8025346.1"/>
    <property type="molecule type" value="Genomic_DNA"/>
</dbReference>
<dbReference type="InterPro" id="IPR037075">
    <property type="entry name" value="HCHO-activating_enzyme_sf"/>
</dbReference>
<dbReference type="Proteomes" id="UP001368500">
    <property type="component" value="Unassembled WGS sequence"/>
</dbReference>
<keyword evidence="1" id="KW-0456">Lyase</keyword>
<reference evidence="3 4" key="1">
    <citation type="submission" date="2024-04" db="EMBL/GenBank/DDBJ databases">
        <title>Novel species of the genus Ideonella isolated from streams.</title>
        <authorList>
            <person name="Lu H."/>
        </authorList>
    </citation>
    <scope>NUCLEOTIDE SEQUENCE [LARGE SCALE GENOMIC DNA]</scope>
    <source>
        <strain evidence="3 4">BYS139W</strain>
    </source>
</reference>
<dbReference type="SUPFAM" id="SSF54211">
    <property type="entry name" value="Ribosomal protein S5 domain 2-like"/>
    <property type="match status" value="1"/>
</dbReference>
<feature type="domain" description="Formaldehyde-activating enzyme" evidence="2">
    <location>
        <begin position="9"/>
        <end position="166"/>
    </location>
</feature>
<dbReference type="InterPro" id="IPR014826">
    <property type="entry name" value="HCHO-activating_enzyme"/>
</dbReference>
<dbReference type="NCBIfam" id="TIGR03126">
    <property type="entry name" value="one_C_fae"/>
    <property type="match status" value="1"/>
</dbReference>
<dbReference type="Pfam" id="PF08714">
    <property type="entry name" value="Fae"/>
    <property type="match status" value="1"/>
</dbReference>
<evidence type="ECO:0000313" key="3">
    <source>
        <dbReference type="EMBL" id="MEK8025346.1"/>
    </source>
</evidence>
<accession>A0ABU9B657</accession>
<dbReference type="Gene3D" id="3.30.230.60">
    <property type="entry name" value="Formaldehyde-activating enzyme"/>
    <property type="match status" value="1"/>
</dbReference>
<evidence type="ECO:0000313" key="4">
    <source>
        <dbReference type="Proteomes" id="UP001368500"/>
    </source>
</evidence>
<comment type="caution">
    <text evidence="3">The sequence shown here is derived from an EMBL/GenBank/DDBJ whole genome shotgun (WGS) entry which is preliminary data.</text>
</comment>
<gene>
    <name evidence="3" type="primary">fae</name>
    <name evidence="3" type="ORF">AACH11_05160</name>
</gene>